<gene>
    <name evidence="7" type="ORF">B0H15DRAFT_801246</name>
</gene>
<feature type="compositionally biased region" description="Low complexity" evidence="5">
    <location>
        <begin position="154"/>
        <end position="174"/>
    </location>
</feature>
<comment type="subcellular location">
    <subcellularLocation>
        <location evidence="1">Membrane</location>
        <topology evidence="1">Single-pass membrane protein</topology>
    </subcellularLocation>
</comment>
<feature type="compositionally biased region" description="Low complexity" evidence="5">
    <location>
        <begin position="122"/>
        <end position="145"/>
    </location>
</feature>
<dbReference type="GO" id="GO:0071944">
    <property type="term" value="C:cell periphery"/>
    <property type="evidence" value="ECO:0007669"/>
    <property type="project" value="UniProtKB-ARBA"/>
</dbReference>
<sequence>MPVIHYRPRAAAVVPPRAHSYSQGLITRVAKYSCSGRPFEGARPSHHGKNRDACGAPRKDHHDCTRKDDGESCRAADEHHYTPDVPYHYPSIDFIPTPRAYEDAPIFLRCLIHYQSTSSTIPPTVTLSSITSTSTSTAPKALPTTLNSTTRTVAPSAAQSSSAPSPSTSSGAAPAGASSITALVAGIGGGIIGVALAALLVAFIVRHWTRRKRARGRESISFDPAAFRRSAHMLQDARPPTDNVRSVPLDYGTPTGAYPQHYRDAYASPQAAYTPDFAPPVYPHSSAQHYAPEYYAPPQEQQFYASPAAHQQGYYPPPVQHRYRRGSGLQPHENNDDAYGGM</sequence>
<comment type="caution">
    <text evidence="7">The sequence shown here is derived from an EMBL/GenBank/DDBJ whole genome shotgun (WGS) entry which is preliminary data.</text>
</comment>
<accession>A0AAD6XQP8</accession>
<feature type="region of interest" description="Disordered" evidence="5">
    <location>
        <begin position="310"/>
        <end position="342"/>
    </location>
</feature>
<feature type="transmembrane region" description="Helical" evidence="6">
    <location>
        <begin position="180"/>
        <end position="205"/>
    </location>
</feature>
<feature type="region of interest" description="Disordered" evidence="5">
    <location>
        <begin position="40"/>
        <end position="70"/>
    </location>
</feature>
<dbReference type="Proteomes" id="UP001222325">
    <property type="component" value="Unassembled WGS sequence"/>
</dbReference>
<evidence type="ECO:0000256" key="1">
    <source>
        <dbReference type="ARBA" id="ARBA00004167"/>
    </source>
</evidence>
<keyword evidence="4 6" id="KW-0472">Membrane</keyword>
<evidence type="ECO:0000313" key="8">
    <source>
        <dbReference type="Proteomes" id="UP001222325"/>
    </source>
</evidence>
<evidence type="ECO:0000256" key="3">
    <source>
        <dbReference type="ARBA" id="ARBA00022989"/>
    </source>
</evidence>
<reference evidence="7" key="1">
    <citation type="submission" date="2023-03" db="EMBL/GenBank/DDBJ databases">
        <title>Massive genome expansion in bonnet fungi (Mycena s.s.) driven by repeated elements and novel gene families across ecological guilds.</title>
        <authorList>
            <consortium name="Lawrence Berkeley National Laboratory"/>
            <person name="Harder C.B."/>
            <person name="Miyauchi S."/>
            <person name="Viragh M."/>
            <person name="Kuo A."/>
            <person name="Thoen E."/>
            <person name="Andreopoulos B."/>
            <person name="Lu D."/>
            <person name="Skrede I."/>
            <person name="Drula E."/>
            <person name="Henrissat B."/>
            <person name="Morin E."/>
            <person name="Kohler A."/>
            <person name="Barry K."/>
            <person name="LaButti K."/>
            <person name="Morin E."/>
            <person name="Salamov A."/>
            <person name="Lipzen A."/>
            <person name="Mereny Z."/>
            <person name="Hegedus B."/>
            <person name="Baldrian P."/>
            <person name="Stursova M."/>
            <person name="Weitz H."/>
            <person name="Taylor A."/>
            <person name="Grigoriev I.V."/>
            <person name="Nagy L.G."/>
            <person name="Martin F."/>
            <person name="Kauserud H."/>
        </authorList>
    </citation>
    <scope>NUCLEOTIDE SEQUENCE</scope>
    <source>
        <strain evidence="7">CBHHK173m</strain>
    </source>
</reference>
<name>A0AAD6XQP8_9AGAR</name>
<dbReference type="GO" id="GO:0016020">
    <property type="term" value="C:membrane"/>
    <property type="evidence" value="ECO:0007669"/>
    <property type="project" value="UniProtKB-SubCell"/>
</dbReference>
<feature type="compositionally biased region" description="Basic and acidic residues" evidence="5">
    <location>
        <begin position="57"/>
        <end position="70"/>
    </location>
</feature>
<dbReference type="PANTHER" id="PTHR15549:SF30">
    <property type="entry name" value="MID2 DOMAIN-CONTAINING PROTEIN"/>
    <property type="match status" value="1"/>
</dbReference>
<dbReference type="EMBL" id="JARJCN010000028">
    <property type="protein sequence ID" value="KAJ7087669.1"/>
    <property type="molecule type" value="Genomic_DNA"/>
</dbReference>
<keyword evidence="2 6" id="KW-0812">Transmembrane</keyword>
<dbReference type="InterPro" id="IPR051694">
    <property type="entry name" value="Immunoregulatory_rcpt-like"/>
</dbReference>
<evidence type="ECO:0000256" key="5">
    <source>
        <dbReference type="SAM" id="MobiDB-lite"/>
    </source>
</evidence>
<evidence type="ECO:0000256" key="4">
    <source>
        <dbReference type="ARBA" id="ARBA00023136"/>
    </source>
</evidence>
<evidence type="ECO:0000256" key="2">
    <source>
        <dbReference type="ARBA" id="ARBA00022692"/>
    </source>
</evidence>
<feature type="region of interest" description="Disordered" evidence="5">
    <location>
        <begin position="122"/>
        <end position="174"/>
    </location>
</feature>
<dbReference type="AlphaFoldDB" id="A0AAD6XQP8"/>
<proteinExistence type="predicted"/>
<evidence type="ECO:0000256" key="6">
    <source>
        <dbReference type="SAM" id="Phobius"/>
    </source>
</evidence>
<protein>
    <submittedName>
        <fullName evidence="7">Uncharacterized protein</fullName>
    </submittedName>
</protein>
<organism evidence="7 8">
    <name type="scientific">Mycena belliarum</name>
    <dbReference type="NCBI Taxonomy" id="1033014"/>
    <lineage>
        <taxon>Eukaryota</taxon>
        <taxon>Fungi</taxon>
        <taxon>Dikarya</taxon>
        <taxon>Basidiomycota</taxon>
        <taxon>Agaricomycotina</taxon>
        <taxon>Agaricomycetes</taxon>
        <taxon>Agaricomycetidae</taxon>
        <taxon>Agaricales</taxon>
        <taxon>Marasmiineae</taxon>
        <taxon>Mycenaceae</taxon>
        <taxon>Mycena</taxon>
    </lineage>
</organism>
<keyword evidence="3 6" id="KW-1133">Transmembrane helix</keyword>
<keyword evidence="8" id="KW-1185">Reference proteome</keyword>
<dbReference type="PANTHER" id="PTHR15549">
    <property type="entry name" value="PAIRED IMMUNOGLOBULIN-LIKE TYPE 2 RECEPTOR"/>
    <property type="match status" value="1"/>
</dbReference>
<evidence type="ECO:0000313" key="7">
    <source>
        <dbReference type="EMBL" id="KAJ7087669.1"/>
    </source>
</evidence>